<feature type="compositionally biased region" description="Basic and acidic residues" evidence="1">
    <location>
        <begin position="338"/>
        <end position="359"/>
    </location>
</feature>
<reference evidence="2 3" key="1">
    <citation type="submission" date="2019-01" db="EMBL/GenBank/DDBJ databases">
        <title>Genome sequencing of the rare red list fungi Fomitopsis rosea.</title>
        <authorList>
            <person name="Buettner E."/>
            <person name="Kellner H."/>
        </authorList>
    </citation>
    <scope>NUCLEOTIDE SEQUENCE [LARGE SCALE GENOMIC DNA]</scope>
    <source>
        <strain evidence="2 3">DSM 105464</strain>
    </source>
</reference>
<organism evidence="2 3">
    <name type="scientific">Rhodofomes roseus</name>
    <dbReference type="NCBI Taxonomy" id="34475"/>
    <lineage>
        <taxon>Eukaryota</taxon>
        <taxon>Fungi</taxon>
        <taxon>Dikarya</taxon>
        <taxon>Basidiomycota</taxon>
        <taxon>Agaricomycotina</taxon>
        <taxon>Agaricomycetes</taxon>
        <taxon>Polyporales</taxon>
        <taxon>Rhodofomes</taxon>
    </lineage>
</organism>
<sequence length="359" mass="41163">MGSLVDVKSRTDTEGNPLTEQELVEKANRTLELMTKDPATFPEGERFTAVSKLKKGGLLYEVSSARMAKWLLKADNMAAFGKSFGYEAVVRERGYLVFFRNVPVFFLPSEQAYRTLERENGWETRSIMTCHWMKPLEKRRRGQMTGHMLVKFRTLKAANDAIEYGASVMGRKIHTEKQPKEARRCLKCQKFEPSHLAAQCKGDETCGSCTSTEHRTQECTASVMEWKCVNCDELGHASWDRTCPSFIRANRKLQQSDPTSKYRFYPDLEDPRTWELRSGWTDWEAIPVTSPPSRAPPPHVHPPRLGQIISNDWLQDVTHASQDRPSVEYPRRKTFAIHKGDDRLRLPGKEGLDPRRSAK</sequence>
<feature type="region of interest" description="Disordered" evidence="1">
    <location>
        <begin position="319"/>
        <end position="359"/>
    </location>
</feature>
<dbReference type="Gene3D" id="4.10.60.10">
    <property type="entry name" value="Zinc finger, CCHC-type"/>
    <property type="match status" value="1"/>
</dbReference>
<evidence type="ECO:0000313" key="3">
    <source>
        <dbReference type="Proteomes" id="UP000298390"/>
    </source>
</evidence>
<accession>A0A4Y9XR02</accession>
<dbReference type="AlphaFoldDB" id="A0A4Y9XR02"/>
<proteinExistence type="predicted"/>
<protein>
    <submittedName>
        <fullName evidence="2">Uncharacterized protein</fullName>
    </submittedName>
</protein>
<feature type="compositionally biased region" description="Basic and acidic residues" evidence="1">
    <location>
        <begin position="321"/>
        <end position="331"/>
    </location>
</feature>
<dbReference type="Proteomes" id="UP000298390">
    <property type="component" value="Unassembled WGS sequence"/>
</dbReference>
<name>A0A4Y9XR02_9APHY</name>
<gene>
    <name evidence="2" type="ORF">EVJ58_g9981</name>
</gene>
<evidence type="ECO:0000256" key="1">
    <source>
        <dbReference type="SAM" id="MobiDB-lite"/>
    </source>
</evidence>
<dbReference type="EMBL" id="SEKV01000964">
    <property type="protein sequence ID" value="TFY52505.1"/>
    <property type="molecule type" value="Genomic_DNA"/>
</dbReference>
<comment type="caution">
    <text evidence="2">The sequence shown here is derived from an EMBL/GenBank/DDBJ whole genome shotgun (WGS) entry which is preliminary data.</text>
</comment>
<evidence type="ECO:0000313" key="2">
    <source>
        <dbReference type="EMBL" id="TFY52505.1"/>
    </source>
</evidence>